<dbReference type="RefSeq" id="WP_203931538.1">
    <property type="nucleotide sequence ID" value="NZ_BOPH01000088.1"/>
</dbReference>
<dbReference type="Gene3D" id="3.30.1310.20">
    <property type="entry name" value="PRTase-like"/>
    <property type="match status" value="1"/>
</dbReference>
<comment type="caution">
    <text evidence="3">The sequence shown here is derived from an EMBL/GenBank/DDBJ whole genome shotgun (WGS) entry which is preliminary data.</text>
</comment>
<dbReference type="AlphaFoldDB" id="A0A8J4EEG1"/>
<keyword evidence="4" id="KW-1185">Reference proteome</keyword>
<protein>
    <submittedName>
        <fullName evidence="3">Putative phosphoribosyl transferase</fullName>
    </submittedName>
</protein>
<dbReference type="PANTHER" id="PTHR13136:SF11">
    <property type="entry name" value="TESTIS-EXPRESSED PROTEIN 30"/>
    <property type="match status" value="1"/>
</dbReference>
<evidence type="ECO:0000313" key="3">
    <source>
        <dbReference type="EMBL" id="GIJ71696.1"/>
    </source>
</evidence>
<dbReference type="InterPro" id="IPR026555">
    <property type="entry name" value="NSL3/Tex30"/>
</dbReference>
<dbReference type="SUPFAM" id="SSF53271">
    <property type="entry name" value="PRTase-like"/>
    <property type="match status" value="1"/>
</dbReference>
<dbReference type="InterPro" id="IPR046879">
    <property type="entry name" value="KANL3/Tex30_Abhydrolase"/>
</dbReference>
<dbReference type="CDD" id="cd06223">
    <property type="entry name" value="PRTases_typeI"/>
    <property type="match status" value="1"/>
</dbReference>
<dbReference type="Proteomes" id="UP000635606">
    <property type="component" value="Unassembled WGS sequence"/>
</dbReference>
<evidence type="ECO:0000259" key="2">
    <source>
        <dbReference type="Pfam" id="PF20408"/>
    </source>
</evidence>
<feature type="domain" description="Phosphoribosyltransferase" evidence="1">
    <location>
        <begin position="10"/>
        <end position="179"/>
    </location>
</feature>
<dbReference type="SUPFAM" id="SSF53474">
    <property type="entry name" value="alpha/beta-Hydrolases"/>
    <property type="match status" value="1"/>
</dbReference>
<dbReference type="PANTHER" id="PTHR13136">
    <property type="entry name" value="TESTIS DEVELOPMENT PROTEIN PRTD"/>
    <property type="match status" value="1"/>
</dbReference>
<name>A0A8J4EEG1_9ACTN</name>
<dbReference type="Pfam" id="PF00156">
    <property type="entry name" value="Pribosyltran"/>
    <property type="match status" value="1"/>
</dbReference>
<dbReference type="GO" id="GO:0016740">
    <property type="term" value="F:transferase activity"/>
    <property type="evidence" value="ECO:0007669"/>
    <property type="project" value="UniProtKB-KW"/>
</dbReference>
<gene>
    <name evidence="3" type="ORF">Voc01_066130</name>
</gene>
<dbReference type="Pfam" id="PF20408">
    <property type="entry name" value="Abhydrolase_11"/>
    <property type="match status" value="1"/>
</dbReference>
<dbReference type="Gene3D" id="3.40.50.1820">
    <property type="entry name" value="alpha/beta hydrolase"/>
    <property type="match status" value="1"/>
</dbReference>
<sequence length="445" mass="46239">MRFVNRSEAGRRLARRLSHLRGRDVVVLGLPCGGVPVAFEVAEVLEAPLDVALVRKIGVPFQPELALGAVGEDGVYVFNPAVIHDAGVRTGELDALDRAARANLTRRAERLRNGRPRLKLAGRTAVIVDDGVATGATMRAACRIAWAQGAAAVIAATPVAAPTSLEALRRVADEVVCLASPPSFTAVGEWYVDFTPVSDETVGGLLARASGEHAAPLPAVHPPGTDVDVTVDAASARLAGHLCVPPGAGGLVVFAHGSGSSRHSPRNRYVAGRLSDAGLATLLFDLLTPAEEGDRGRVFGIGLLAHRLAAVVDHIRHRPDLAGLPVGLFGASTGAAAALRAAADPRCGQVAAVVCRGGRPDLGGEHLRAVAAPTLLIVGGADTAVLDLNRAAQARLTCPNRLVVVPGATHLFEEPRALETVADLAVTWFWRYLVQPARSPESVAA</sequence>
<accession>A0A8J4EEG1</accession>
<dbReference type="InterPro" id="IPR029058">
    <property type="entry name" value="AB_hydrolase_fold"/>
</dbReference>
<dbReference type="InterPro" id="IPR029057">
    <property type="entry name" value="PRTase-like"/>
</dbReference>
<keyword evidence="3" id="KW-0808">Transferase</keyword>
<dbReference type="InterPro" id="IPR000836">
    <property type="entry name" value="PRTase_dom"/>
</dbReference>
<evidence type="ECO:0000259" key="1">
    <source>
        <dbReference type="Pfam" id="PF00156"/>
    </source>
</evidence>
<dbReference type="Gene3D" id="3.40.50.2020">
    <property type="match status" value="1"/>
</dbReference>
<reference evidence="3" key="1">
    <citation type="submission" date="2021-01" db="EMBL/GenBank/DDBJ databases">
        <title>Whole genome shotgun sequence of Virgisporangium ochraceum NBRC 16418.</title>
        <authorList>
            <person name="Komaki H."/>
            <person name="Tamura T."/>
        </authorList>
    </citation>
    <scope>NUCLEOTIDE SEQUENCE</scope>
    <source>
        <strain evidence="3">NBRC 16418</strain>
    </source>
</reference>
<proteinExistence type="predicted"/>
<feature type="domain" description="KANL3/Tex30 alpha/beta hydrolase-like" evidence="2">
    <location>
        <begin position="251"/>
        <end position="417"/>
    </location>
</feature>
<evidence type="ECO:0000313" key="4">
    <source>
        <dbReference type="Proteomes" id="UP000635606"/>
    </source>
</evidence>
<dbReference type="EMBL" id="BOPH01000088">
    <property type="protein sequence ID" value="GIJ71696.1"/>
    <property type="molecule type" value="Genomic_DNA"/>
</dbReference>
<organism evidence="3 4">
    <name type="scientific">Virgisporangium ochraceum</name>
    <dbReference type="NCBI Taxonomy" id="65505"/>
    <lineage>
        <taxon>Bacteria</taxon>
        <taxon>Bacillati</taxon>
        <taxon>Actinomycetota</taxon>
        <taxon>Actinomycetes</taxon>
        <taxon>Micromonosporales</taxon>
        <taxon>Micromonosporaceae</taxon>
        <taxon>Virgisporangium</taxon>
    </lineage>
</organism>